<name>A0A1M6DR80_9FLAO</name>
<sequence length="226" mass="25525">MFYKIAHRGASGYIVENTLESIQKAVDLGVDGIELDVHICASGEVVVFHDFTLDRLTNVLGPVASFTLTELKEFKIKDKFSIPTLQEVLDLTFNKCWLNIELKGENTALPTFQLLEDFCDNKNYNKANFLISSFQLKELEDFSKLSTEYSLAVLTQASLEQAIEIASKIDAKAIHPHFSLLTEESCLKAKKMGFKINTWTVNETADIEHVKRFPIDGIISDFPDRI</sequence>
<reference evidence="2 3" key="1">
    <citation type="submission" date="2016-11" db="EMBL/GenBank/DDBJ databases">
        <authorList>
            <person name="Jaros S."/>
            <person name="Januszkiewicz K."/>
            <person name="Wedrychowicz H."/>
        </authorList>
    </citation>
    <scope>NUCLEOTIDE SEQUENCE [LARGE SCALE GENOMIC DNA]</scope>
    <source>
        <strain evidence="2 3">DSM 22807</strain>
    </source>
</reference>
<dbReference type="InterPro" id="IPR030395">
    <property type="entry name" value="GP_PDE_dom"/>
</dbReference>
<dbReference type="GO" id="GO:0008081">
    <property type="term" value="F:phosphoric diester hydrolase activity"/>
    <property type="evidence" value="ECO:0007669"/>
    <property type="project" value="InterPro"/>
</dbReference>
<feature type="domain" description="GP-PDE" evidence="1">
    <location>
        <begin position="2"/>
        <end position="226"/>
    </location>
</feature>
<dbReference type="STRING" id="683124.SAMN05444337_0718"/>
<dbReference type="OrthoDB" id="384721at2"/>
<dbReference type="PROSITE" id="PS51704">
    <property type="entry name" value="GP_PDE"/>
    <property type="match status" value="1"/>
</dbReference>
<dbReference type="InterPro" id="IPR017946">
    <property type="entry name" value="PLC-like_Pdiesterase_TIM-brl"/>
</dbReference>
<dbReference type="GO" id="GO:0006629">
    <property type="term" value="P:lipid metabolic process"/>
    <property type="evidence" value="ECO:0007669"/>
    <property type="project" value="InterPro"/>
</dbReference>
<proteinExistence type="predicted"/>
<gene>
    <name evidence="2" type="ORF">SAMN05444337_0718</name>
</gene>
<evidence type="ECO:0000259" key="1">
    <source>
        <dbReference type="PROSITE" id="PS51704"/>
    </source>
</evidence>
<dbReference type="EMBL" id="FQZH01000001">
    <property type="protein sequence ID" value="SHI75639.1"/>
    <property type="molecule type" value="Genomic_DNA"/>
</dbReference>
<organism evidence="2 3">
    <name type="scientific">Flavobacterium haoranii</name>
    <dbReference type="NCBI Taxonomy" id="683124"/>
    <lineage>
        <taxon>Bacteria</taxon>
        <taxon>Pseudomonadati</taxon>
        <taxon>Bacteroidota</taxon>
        <taxon>Flavobacteriia</taxon>
        <taxon>Flavobacteriales</taxon>
        <taxon>Flavobacteriaceae</taxon>
        <taxon>Flavobacterium</taxon>
    </lineage>
</organism>
<dbReference type="PANTHER" id="PTHR46211">
    <property type="entry name" value="GLYCEROPHOSPHORYL DIESTER PHOSPHODIESTERASE"/>
    <property type="match status" value="1"/>
</dbReference>
<keyword evidence="3" id="KW-1185">Reference proteome</keyword>
<dbReference type="PANTHER" id="PTHR46211:SF14">
    <property type="entry name" value="GLYCEROPHOSPHODIESTER PHOSPHODIESTERASE"/>
    <property type="match status" value="1"/>
</dbReference>
<dbReference type="SUPFAM" id="SSF51695">
    <property type="entry name" value="PLC-like phosphodiesterases"/>
    <property type="match status" value="1"/>
</dbReference>
<dbReference type="AlphaFoldDB" id="A0A1M6DR80"/>
<dbReference type="Pfam" id="PF03009">
    <property type="entry name" value="GDPD"/>
    <property type="match status" value="1"/>
</dbReference>
<protein>
    <submittedName>
        <fullName evidence="2">Glycerophosphoryl diester phosphodiesterase</fullName>
    </submittedName>
</protein>
<accession>A0A1M6DR80</accession>
<dbReference type="Gene3D" id="3.20.20.190">
    <property type="entry name" value="Phosphatidylinositol (PI) phosphodiesterase"/>
    <property type="match status" value="1"/>
</dbReference>
<evidence type="ECO:0000313" key="3">
    <source>
        <dbReference type="Proteomes" id="UP000184232"/>
    </source>
</evidence>
<dbReference type="Proteomes" id="UP000184232">
    <property type="component" value="Unassembled WGS sequence"/>
</dbReference>
<dbReference type="RefSeq" id="WP_072781795.1">
    <property type="nucleotide sequence ID" value="NZ_CP045292.1"/>
</dbReference>
<evidence type="ECO:0000313" key="2">
    <source>
        <dbReference type="EMBL" id="SHI75639.1"/>
    </source>
</evidence>